<proteinExistence type="predicted"/>
<evidence type="ECO:0000313" key="5">
    <source>
        <dbReference type="Proteomes" id="UP000037460"/>
    </source>
</evidence>
<sequence length="248" mass="26743">MRQPATKADFDAVLAAAGDRAVVVDFTATWCGPCRMIAPHFEALAAEYPWCEFIKVDVDQNQETSQACGISAMPTFKIFRHGQEVGMARGASPDSLRQLVATHAGPKPAAAIDPVARQAMQRKALTTIASDAAHAQLAFETLLKILRNILKDPTEPKYRALKADNKTLKEKVLACRGGSEFLLAAGFERRNVGMLARPETYELPMEADLEHIFETCSALDTILAGAARPSPAPASSSSASAHENNTHN</sequence>
<evidence type="ECO:0000313" key="4">
    <source>
        <dbReference type="EMBL" id="KOO31325.1"/>
    </source>
</evidence>
<dbReference type="InterPro" id="IPR013766">
    <property type="entry name" value="Thioredoxin_domain"/>
</dbReference>
<evidence type="ECO:0000256" key="1">
    <source>
        <dbReference type="ARBA" id="ARBA00023157"/>
    </source>
</evidence>
<dbReference type="PROSITE" id="PS51352">
    <property type="entry name" value="THIOREDOXIN_2"/>
    <property type="match status" value="1"/>
</dbReference>
<feature type="region of interest" description="Disordered" evidence="2">
    <location>
        <begin position="227"/>
        <end position="248"/>
    </location>
</feature>
<evidence type="ECO:0000256" key="2">
    <source>
        <dbReference type="SAM" id="MobiDB-lite"/>
    </source>
</evidence>
<dbReference type="SUPFAM" id="SSF52833">
    <property type="entry name" value="Thioredoxin-like"/>
    <property type="match status" value="1"/>
</dbReference>
<gene>
    <name evidence="4" type="ORF">Ctob_007108</name>
</gene>
<dbReference type="SUPFAM" id="SSF143503">
    <property type="entry name" value="PUG domain-like"/>
    <property type="match status" value="1"/>
</dbReference>
<dbReference type="Proteomes" id="UP000037460">
    <property type="component" value="Unassembled WGS sequence"/>
</dbReference>
<name>A0A0M0JXN5_9EUKA</name>
<dbReference type="OrthoDB" id="2121326at2759"/>
<keyword evidence="1" id="KW-1015">Disulfide bond</keyword>
<comment type="caution">
    <text evidence="4">The sequence shown here is derived from an EMBL/GenBank/DDBJ whole genome shotgun (WGS) entry which is preliminary data.</text>
</comment>
<dbReference type="SMART" id="SM00580">
    <property type="entry name" value="PUG"/>
    <property type="match status" value="1"/>
</dbReference>
<dbReference type="InterPro" id="IPR036249">
    <property type="entry name" value="Thioredoxin-like_sf"/>
</dbReference>
<evidence type="ECO:0000259" key="3">
    <source>
        <dbReference type="PROSITE" id="PS51352"/>
    </source>
</evidence>
<dbReference type="InterPro" id="IPR017937">
    <property type="entry name" value="Thioredoxin_CS"/>
</dbReference>
<dbReference type="CDD" id="cd09212">
    <property type="entry name" value="PUB"/>
    <property type="match status" value="1"/>
</dbReference>
<feature type="compositionally biased region" description="Low complexity" evidence="2">
    <location>
        <begin position="227"/>
        <end position="241"/>
    </location>
</feature>
<dbReference type="Gene3D" id="1.20.58.2190">
    <property type="match status" value="1"/>
</dbReference>
<dbReference type="Pfam" id="PF09409">
    <property type="entry name" value="PUB"/>
    <property type="match status" value="1"/>
</dbReference>
<dbReference type="Gene3D" id="3.40.30.10">
    <property type="entry name" value="Glutaredoxin"/>
    <property type="match status" value="1"/>
</dbReference>
<dbReference type="InterPro" id="IPR018997">
    <property type="entry name" value="PUB_domain"/>
</dbReference>
<organism evidence="4 5">
    <name type="scientific">Chrysochromulina tobinii</name>
    <dbReference type="NCBI Taxonomy" id="1460289"/>
    <lineage>
        <taxon>Eukaryota</taxon>
        <taxon>Haptista</taxon>
        <taxon>Haptophyta</taxon>
        <taxon>Prymnesiophyceae</taxon>
        <taxon>Prymnesiales</taxon>
        <taxon>Chrysochromulinaceae</taxon>
        <taxon>Chrysochromulina</taxon>
    </lineage>
</organism>
<dbReference type="Pfam" id="PF00085">
    <property type="entry name" value="Thioredoxin"/>
    <property type="match status" value="1"/>
</dbReference>
<protein>
    <recommendedName>
        <fullName evidence="3">Thioredoxin domain-containing protein</fullName>
    </recommendedName>
</protein>
<dbReference type="PROSITE" id="PS00194">
    <property type="entry name" value="THIOREDOXIN_1"/>
    <property type="match status" value="1"/>
</dbReference>
<reference evidence="5" key="1">
    <citation type="journal article" date="2015" name="PLoS Genet.">
        <title>Genome Sequence and Transcriptome Analyses of Chrysochromulina tobin: Metabolic Tools for Enhanced Algal Fitness in the Prominent Order Prymnesiales (Haptophyceae).</title>
        <authorList>
            <person name="Hovde B.T."/>
            <person name="Deodato C.R."/>
            <person name="Hunsperger H.M."/>
            <person name="Ryken S.A."/>
            <person name="Yost W."/>
            <person name="Jha R.K."/>
            <person name="Patterson J."/>
            <person name="Monnat R.J. Jr."/>
            <person name="Barlow S.B."/>
            <person name="Starkenburg S.R."/>
            <person name="Cattolico R.A."/>
        </authorList>
    </citation>
    <scope>NUCLEOTIDE SEQUENCE</scope>
    <source>
        <strain evidence="5">CCMP291</strain>
    </source>
</reference>
<dbReference type="InterPro" id="IPR036339">
    <property type="entry name" value="PUB-like_dom_sf"/>
</dbReference>
<dbReference type="PRINTS" id="PR00421">
    <property type="entry name" value="THIOREDOXIN"/>
</dbReference>
<dbReference type="PANTHER" id="PTHR46115">
    <property type="entry name" value="THIOREDOXIN-LIKE PROTEIN 1"/>
    <property type="match status" value="1"/>
</dbReference>
<dbReference type="AlphaFoldDB" id="A0A0M0JXN5"/>
<feature type="domain" description="Thioredoxin" evidence="3">
    <location>
        <begin position="1"/>
        <end position="105"/>
    </location>
</feature>
<dbReference type="EMBL" id="JWZX01002037">
    <property type="protein sequence ID" value="KOO31325.1"/>
    <property type="molecule type" value="Genomic_DNA"/>
</dbReference>
<dbReference type="CDD" id="cd02947">
    <property type="entry name" value="TRX_family"/>
    <property type="match status" value="1"/>
</dbReference>
<keyword evidence="5" id="KW-1185">Reference proteome</keyword>
<accession>A0A0M0JXN5</accession>